<dbReference type="Gene3D" id="3.40.630.30">
    <property type="match status" value="1"/>
</dbReference>
<evidence type="ECO:0000259" key="3">
    <source>
        <dbReference type="PROSITE" id="PS51186"/>
    </source>
</evidence>
<dbReference type="InterPro" id="IPR050832">
    <property type="entry name" value="Bact_Acetyltransf"/>
</dbReference>
<keyword evidence="2" id="KW-0012">Acyltransferase</keyword>
<keyword evidence="4" id="KW-0689">Ribosomal protein</keyword>
<dbReference type="CDD" id="cd04301">
    <property type="entry name" value="NAT_SF"/>
    <property type="match status" value="1"/>
</dbReference>
<dbReference type="InterPro" id="IPR016181">
    <property type="entry name" value="Acyl_CoA_acyltransferase"/>
</dbReference>
<proteinExistence type="predicted"/>
<dbReference type="PANTHER" id="PTHR43877">
    <property type="entry name" value="AMINOALKYLPHOSPHONATE N-ACETYLTRANSFERASE-RELATED-RELATED"/>
    <property type="match status" value="1"/>
</dbReference>
<dbReference type="Pfam" id="PF00583">
    <property type="entry name" value="Acetyltransf_1"/>
    <property type="match status" value="1"/>
</dbReference>
<gene>
    <name evidence="4" type="primary">rimI</name>
    <name evidence="4" type="ORF">KDK67_01505</name>
</gene>
<keyword evidence="4" id="KW-0687">Ribonucleoprotein</keyword>
<dbReference type="GO" id="GO:0008080">
    <property type="term" value="F:N-acetyltransferase activity"/>
    <property type="evidence" value="ECO:0007669"/>
    <property type="project" value="InterPro"/>
</dbReference>
<dbReference type="GO" id="GO:0005840">
    <property type="term" value="C:ribosome"/>
    <property type="evidence" value="ECO:0007669"/>
    <property type="project" value="UniProtKB-KW"/>
</dbReference>
<organism evidence="4 5">
    <name type="scientific">Methanococcoides seepicolus</name>
    <dbReference type="NCBI Taxonomy" id="2828780"/>
    <lineage>
        <taxon>Archaea</taxon>
        <taxon>Methanobacteriati</taxon>
        <taxon>Methanobacteriota</taxon>
        <taxon>Stenosarchaea group</taxon>
        <taxon>Methanomicrobia</taxon>
        <taxon>Methanosarcinales</taxon>
        <taxon>Methanosarcinaceae</taxon>
        <taxon>Methanococcoides</taxon>
    </lineage>
</organism>
<dbReference type="SUPFAM" id="SSF55729">
    <property type="entry name" value="Acyl-CoA N-acyltransferases (Nat)"/>
    <property type="match status" value="1"/>
</dbReference>
<sequence length="139" mass="15744">MIRTATRSDLPAVVDIENLSFAEPWDMRTFRSYVHHPGFIVFEEDGSICGYAILVVIADDAHLASIAIHTEYRRINIGSCLLDSCMLLAKVNSFPLVRLEVREKNKTAQDFYLANGFEAVATIPDYYPDDNAIVMERRT</sequence>
<accession>A0A9E4ZEJ4</accession>
<protein>
    <submittedName>
        <fullName evidence="4">Ribosomal protein S18-alanine N-acetyltransferase</fullName>
    </submittedName>
</protein>
<evidence type="ECO:0000256" key="1">
    <source>
        <dbReference type="ARBA" id="ARBA00022679"/>
    </source>
</evidence>
<evidence type="ECO:0000313" key="4">
    <source>
        <dbReference type="EMBL" id="MCM1985703.1"/>
    </source>
</evidence>
<dbReference type="InterPro" id="IPR006464">
    <property type="entry name" value="AcTrfase_RimI/Ard1"/>
</dbReference>
<evidence type="ECO:0000256" key="2">
    <source>
        <dbReference type="ARBA" id="ARBA00023315"/>
    </source>
</evidence>
<keyword evidence="5" id="KW-1185">Reference proteome</keyword>
<dbReference type="InterPro" id="IPR000182">
    <property type="entry name" value="GNAT_dom"/>
</dbReference>
<dbReference type="NCBIfam" id="TIGR01575">
    <property type="entry name" value="rimI"/>
    <property type="match status" value="1"/>
</dbReference>
<dbReference type="AlphaFoldDB" id="A0A9E4ZEJ4"/>
<evidence type="ECO:0000313" key="5">
    <source>
        <dbReference type="Proteomes" id="UP001056766"/>
    </source>
</evidence>
<dbReference type="PROSITE" id="PS51186">
    <property type="entry name" value="GNAT"/>
    <property type="match status" value="1"/>
</dbReference>
<comment type="caution">
    <text evidence="4">The sequence shown here is derived from an EMBL/GenBank/DDBJ whole genome shotgun (WGS) entry which is preliminary data.</text>
</comment>
<feature type="domain" description="N-acetyltransferase" evidence="3">
    <location>
        <begin position="1"/>
        <end position="139"/>
    </location>
</feature>
<dbReference type="EMBL" id="JAGSOI010000003">
    <property type="protein sequence ID" value="MCM1985703.1"/>
    <property type="molecule type" value="Genomic_DNA"/>
</dbReference>
<dbReference type="Proteomes" id="UP001056766">
    <property type="component" value="Unassembled WGS sequence"/>
</dbReference>
<dbReference type="RefSeq" id="WP_250867079.1">
    <property type="nucleotide sequence ID" value="NZ_JAGSOI010000003.1"/>
</dbReference>
<reference evidence="4" key="1">
    <citation type="journal article" date="2021" name="mSystems">
        <title>Bacteria and Archaea Synergistically Convert Glycine Betaine to Biogenic Methane in the Formosa Cold Seep of the South China Sea.</title>
        <authorList>
            <person name="Li L."/>
            <person name="Zhang W."/>
            <person name="Zhang S."/>
            <person name="Song L."/>
            <person name="Sun Q."/>
            <person name="Zhang H."/>
            <person name="Xiang H."/>
            <person name="Dong X."/>
        </authorList>
    </citation>
    <scope>NUCLEOTIDE SEQUENCE</scope>
    <source>
        <strain evidence="4">LLY</strain>
    </source>
</reference>
<keyword evidence="1" id="KW-0808">Transferase</keyword>
<name>A0A9E4ZEJ4_9EURY</name>
<reference evidence="4" key="2">
    <citation type="submission" date="2021-04" db="EMBL/GenBank/DDBJ databases">
        <authorList>
            <person name="Dong X."/>
        </authorList>
    </citation>
    <scope>NUCLEOTIDE SEQUENCE</scope>
    <source>
        <strain evidence="4">LLY</strain>
    </source>
</reference>